<dbReference type="InterPro" id="IPR002939">
    <property type="entry name" value="DnaJ_C"/>
</dbReference>
<dbReference type="CDD" id="cd10747">
    <property type="entry name" value="DnaJ_C"/>
    <property type="match status" value="1"/>
</dbReference>
<sequence>MHRAVFDQYGEEGLKRGVPSPDGYIQPYHYHGDGMRTYKDFFGTSSPFADLLEYYINPKPMYDLPEGRGFKKKQPAIRHTLCLTLHEIFFGGVKKMKIQRLEYIGPEQGKTEVKEKILSIPIKPGVPPGTEIIMPEEGDQNPTQTPADIIFVVEDRPHEHFIREGNNLITQAEISLEESLLGTTITINSIDHRTIRIPITDIVCPNYEKLVPGEGMPIVDQYSEKGDLIIRFNVIYPKYLPKASKEMMEKAFYMAKIGGGHNQPEMINKMILADKILRVDPDEQLPPF</sequence>
<keyword evidence="1" id="KW-0143">Chaperone</keyword>
<dbReference type="Pfam" id="PF01556">
    <property type="entry name" value="DnaJ_C"/>
    <property type="match status" value="1"/>
</dbReference>
<dbReference type="InterPro" id="IPR008971">
    <property type="entry name" value="HSP40/DnaJ_pept-bd"/>
</dbReference>
<evidence type="ECO:0000256" key="1">
    <source>
        <dbReference type="ARBA" id="ARBA00023186"/>
    </source>
</evidence>
<protein>
    <submittedName>
        <fullName evidence="4">DnaJ homolog subfamily B member 13 isoform X2</fullName>
    </submittedName>
</protein>
<gene>
    <name evidence="4" type="primary">LOC108562626</name>
</gene>
<accession>A0ABM1MPM1</accession>
<organism evidence="3 4">
    <name type="scientific">Nicrophorus vespilloides</name>
    <name type="common">Boreal carrion beetle</name>
    <dbReference type="NCBI Taxonomy" id="110193"/>
    <lineage>
        <taxon>Eukaryota</taxon>
        <taxon>Metazoa</taxon>
        <taxon>Ecdysozoa</taxon>
        <taxon>Arthropoda</taxon>
        <taxon>Hexapoda</taxon>
        <taxon>Insecta</taxon>
        <taxon>Pterygota</taxon>
        <taxon>Neoptera</taxon>
        <taxon>Endopterygota</taxon>
        <taxon>Coleoptera</taxon>
        <taxon>Polyphaga</taxon>
        <taxon>Staphyliniformia</taxon>
        <taxon>Silphidae</taxon>
        <taxon>Nicrophorinae</taxon>
        <taxon>Nicrophorus</taxon>
    </lineage>
</organism>
<dbReference type="PANTHER" id="PTHR24078">
    <property type="entry name" value="DNAJ HOMOLOG SUBFAMILY C MEMBER"/>
    <property type="match status" value="1"/>
</dbReference>
<dbReference type="InterPro" id="IPR051339">
    <property type="entry name" value="DnaJ_subfamily_B"/>
</dbReference>
<proteinExistence type="predicted"/>
<dbReference type="SUPFAM" id="SSF49493">
    <property type="entry name" value="HSP40/DnaJ peptide-binding domain"/>
    <property type="match status" value="2"/>
</dbReference>
<reference evidence="4" key="1">
    <citation type="submission" date="2025-08" db="UniProtKB">
        <authorList>
            <consortium name="RefSeq"/>
        </authorList>
    </citation>
    <scope>IDENTIFICATION</scope>
    <source>
        <tissue evidence="4">Whole Larva</tissue>
    </source>
</reference>
<evidence type="ECO:0000313" key="3">
    <source>
        <dbReference type="Proteomes" id="UP000695000"/>
    </source>
</evidence>
<dbReference type="RefSeq" id="XP_017776521.1">
    <property type="nucleotide sequence ID" value="XM_017921032.1"/>
</dbReference>
<evidence type="ECO:0000259" key="2">
    <source>
        <dbReference type="Pfam" id="PF01556"/>
    </source>
</evidence>
<dbReference type="PANTHER" id="PTHR24078:SF519">
    <property type="entry name" value="DNAJ HOMOLOG SUBFAMILY B MEMBER 13"/>
    <property type="match status" value="1"/>
</dbReference>
<dbReference type="Proteomes" id="UP000695000">
    <property type="component" value="Unplaced"/>
</dbReference>
<feature type="domain" description="Chaperone DnaJ C-terminal" evidence="2">
    <location>
        <begin position="77"/>
        <end position="237"/>
    </location>
</feature>
<dbReference type="GeneID" id="108562626"/>
<name>A0ABM1MPM1_NICVS</name>
<evidence type="ECO:0000313" key="4">
    <source>
        <dbReference type="RefSeq" id="XP_017776521.1"/>
    </source>
</evidence>
<keyword evidence="3" id="KW-1185">Reference proteome</keyword>
<dbReference type="Gene3D" id="2.60.260.20">
    <property type="entry name" value="Urease metallochaperone UreE, N-terminal domain"/>
    <property type="match status" value="2"/>
</dbReference>